<dbReference type="InterPro" id="IPR013719">
    <property type="entry name" value="RTT106/SPT16-like_middle_dom"/>
</dbReference>
<feature type="region of interest" description="Disordered" evidence="4">
    <location>
        <begin position="51"/>
        <end position="84"/>
    </location>
</feature>
<dbReference type="InterPro" id="IPR050454">
    <property type="entry name" value="RTT106/SSRP1_HistChap/FACT"/>
</dbReference>
<dbReference type="EMBL" id="JAWCUI010000043">
    <property type="protein sequence ID" value="KAL1892634.1"/>
    <property type="molecule type" value="Genomic_DNA"/>
</dbReference>
<keyword evidence="7" id="KW-1185">Reference proteome</keyword>
<proteinExistence type="inferred from homology"/>
<feature type="compositionally biased region" description="Gly residues" evidence="4">
    <location>
        <begin position="405"/>
        <end position="418"/>
    </location>
</feature>
<organism evidence="6 7">
    <name type="scientific">Sporothrix stenoceras</name>
    <dbReference type="NCBI Taxonomy" id="5173"/>
    <lineage>
        <taxon>Eukaryota</taxon>
        <taxon>Fungi</taxon>
        <taxon>Dikarya</taxon>
        <taxon>Ascomycota</taxon>
        <taxon>Pezizomycotina</taxon>
        <taxon>Sordariomycetes</taxon>
        <taxon>Sordariomycetidae</taxon>
        <taxon>Ophiostomatales</taxon>
        <taxon>Ophiostomataceae</taxon>
        <taxon>Sporothrix</taxon>
    </lineage>
</organism>
<name>A0ABR3YXG1_9PEZI</name>
<dbReference type="Pfam" id="PF08512">
    <property type="entry name" value="Rttp106-like_middle"/>
    <property type="match status" value="1"/>
</dbReference>
<feature type="compositionally biased region" description="Basic and acidic residues" evidence="4">
    <location>
        <begin position="378"/>
        <end position="404"/>
    </location>
</feature>
<evidence type="ECO:0000259" key="5">
    <source>
        <dbReference type="SMART" id="SM01287"/>
    </source>
</evidence>
<dbReference type="Gene3D" id="2.30.29.30">
    <property type="entry name" value="Pleckstrin-homology domain (PH domain)/Phosphotyrosine-binding domain (PTB)"/>
    <property type="match status" value="1"/>
</dbReference>
<evidence type="ECO:0000256" key="3">
    <source>
        <dbReference type="ARBA" id="ARBA00038654"/>
    </source>
</evidence>
<evidence type="ECO:0000256" key="2">
    <source>
        <dbReference type="ARBA" id="ARBA00037550"/>
    </source>
</evidence>
<reference evidence="6 7" key="1">
    <citation type="journal article" date="2024" name="IMA Fungus">
        <title>IMA Genome - F19 : A genome assembly and annotation guide to empower mycologists, including annotated draft genome sequences of Ceratocystis pirilliformis, Diaporthe australafricana, Fusarium ophioides, Paecilomyces lecythidis, and Sporothrix stenoceras.</title>
        <authorList>
            <person name="Aylward J."/>
            <person name="Wilson A.M."/>
            <person name="Visagie C.M."/>
            <person name="Spraker J."/>
            <person name="Barnes I."/>
            <person name="Buitendag C."/>
            <person name="Ceriani C."/>
            <person name="Del Mar Angel L."/>
            <person name="du Plessis D."/>
            <person name="Fuchs T."/>
            <person name="Gasser K."/>
            <person name="Kramer D."/>
            <person name="Li W."/>
            <person name="Munsamy K."/>
            <person name="Piso A."/>
            <person name="Price J.L."/>
            <person name="Sonnekus B."/>
            <person name="Thomas C."/>
            <person name="van der Nest A."/>
            <person name="van Dijk A."/>
            <person name="van Heerden A."/>
            <person name="van Vuuren N."/>
            <person name="Yilmaz N."/>
            <person name="Duong T.A."/>
            <person name="van der Merwe N.A."/>
            <person name="Wingfield M.J."/>
            <person name="Wingfield B.D."/>
        </authorList>
    </citation>
    <scope>NUCLEOTIDE SEQUENCE [LARGE SCALE GENOMIC DNA]</scope>
    <source>
        <strain evidence="6 7">CMW 5346</strain>
    </source>
</reference>
<comment type="function">
    <text evidence="2">Histones H3 and H4 chaperone involved in the nucleosome formation and heterochromatin silencing. Required for the deposition of H3K56ac-carrying H3-H4 complex onto newly-replicated DNA. Plays a role in the transcriptional regulation of the cell-cycle dependent histone genes by creating a repressive structure at the core histone gene promoter.</text>
</comment>
<evidence type="ECO:0000313" key="6">
    <source>
        <dbReference type="EMBL" id="KAL1892634.1"/>
    </source>
</evidence>
<comment type="caution">
    <text evidence="6">The sequence shown here is derived from an EMBL/GenBank/DDBJ whole genome shotgun (WGS) entry which is preliminary data.</text>
</comment>
<evidence type="ECO:0000256" key="1">
    <source>
        <dbReference type="ARBA" id="ARBA00006159"/>
    </source>
</evidence>
<dbReference type="InterPro" id="IPR011993">
    <property type="entry name" value="PH-like_dom_sf"/>
</dbReference>
<feature type="domain" description="Histone chaperone RTT106/FACT complex subunit SPT16-like middle" evidence="5">
    <location>
        <begin position="275"/>
        <end position="384"/>
    </location>
</feature>
<dbReference type="SUPFAM" id="SSF50729">
    <property type="entry name" value="PH domain-like"/>
    <property type="match status" value="1"/>
</dbReference>
<feature type="compositionally biased region" description="Acidic residues" evidence="4">
    <location>
        <begin position="436"/>
        <end position="499"/>
    </location>
</feature>
<dbReference type="PANTHER" id="PTHR45849">
    <property type="entry name" value="FACT COMPLEX SUBUNIT SSRP1"/>
    <property type="match status" value="1"/>
</dbReference>
<dbReference type="SMART" id="SM01287">
    <property type="entry name" value="Rtt106"/>
    <property type="match status" value="1"/>
</dbReference>
<comment type="subunit">
    <text evidence="3">Interacts with histones H3 and H4.</text>
</comment>
<evidence type="ECO:0000313" key="7">
    <source>
        <dbReference type="Proteomes" id="UP001583186"/>
    </source>
</evidence>
<comment type="similarity">
    <text evidence="1">Belongs to the RTT106 family.</text>
</comment>
<sequence length="499" mass="53442">MASLDLERLSLAFQSRPDLVEQIRAAAAESPARTPLFNSIASYVYEQVHGADGSEPAHKRRKVDANGHSALPARQGTAPAKSQNGGEVDILSAAAAETVLLEVKDISVSIPQRKKYDLCFTPNYLYARASNTTTPVPGIVYAWKDFEHVFYLPVPEKAQVQYNYILFPRHSALASLAKPPAAANGAAPTTPPAAEPLVFTVPATAPKPGQVGGPSAGLAAAVSDSYTTLFHWAIEGQLRAVDNVYLANQRSIIVAADPKVFHSAARQPFRPTEKAVHVRAFRGSKDGYLFFLPTGILWGFKKPLLFLPLDRIVAVSYTNVLQRTFNIVVEVDLQGSGGAGGSGDGDGNGENENEEIEFGMLDQEDYGGISETYVQRHNLQDRSMAERRKAKRELAENARGEKANGGEGGEGGEGGANGGAVPDDGLTELQRAEQQLQDEEDEDEEDYDPGSDGDSDGSGSIDDEGSEDGDEGEGEEGDDDDDEEGEEGEGEEAEEGDEE</sequence>
<protein>
    <recommendedName>
        <fullName evidence="5">Histone chaperone RTT106/FACT complex subunit SPT16-like middle domain-containing protein</fullName>
    </recommendedName>
</protein>
<gene>
    <name evidence="6" type="ORF">Sste5346_006919</name>
</gene>
<dbReference type="Proteomes" id="UP001583186">
    <property type="component" value="Unassembled WGS sequence"/>
</dbReference>
<evidence type="ECO:0000256" key="4">
    <source>
        <dbReference type="SAM" id="MobiDB-lite"/>
    </source>
</evidence>
<feature type="region of interest" description="Disordered" evidence="4">
    <location>
        <begin position="377"/>
        <end position="499"/>
    </location>
</feature>
<accession>A0ABR3YXG1</accession>
<dbReference type="PANTHER" id="PTHR45849:SF3">
    <property type="entry name" value="HISTONE CHAPERONE RTT106"/>
    <property type="match status" value="1"/>
</dbReference>